<evidence type="ECO:0000256" key="1">
    <source>
        <dbReference type="ARBA" id="ARBA00004651"/>
    </source>
</evidence>
<accession>A0ABS0JDV6</accession>
<dbReference type="EMBL" id="JADOTX010000001">
    <property type="protein sequence ID" value="MBG6064706.1"/>
    <property type="molecule type" value="Genomic_DNA"/>
</dbReference>
<dbReference type="SUPFAM" id="SSF55729">
    <property type="entry name" value="Acyl-CoA N-acyltransferases (Nat)"/>
    <property type="match status" value="1"/>
</dbReference>
<evidence type="ECO:0000313" key="7">
    <source>
        <dbReference type="EMBL" id="MBG6064706.1"/>
    </source>
</evidence>
<protein>
    <submittedName>
        <fullName evidence="7">Lysylphosphatidylglycerol synthetase-like protein (DUF2156 family)</fullName>
    </submittedName>
</protein>
<feature type="domain" description="Phosphatidylglycerol lysyltransferase C-terminal" evidence="6">
    <location>
        <begin position="10"/>
        <end position="310"/>
    </location>
</feature>
<evidence type="ECO:0000259" key="6">
    <source>
        <dbReference type="Pfam" id="PF09924"/>
    </source>
</evidence>
<dbReference type="Pfam" id="PF09924">
    <property type="entry name" value="LPG_synthase_C"/>
    <property type="match status" value="1"/>
</dbReference>
<dbReference type="InterPro" id="IPR016181">
    <property type="entry name" value="Acyl_CoA_acyltransferase"/>
</dbReference>
<dbReference type="PANTHER" id="PTHR34697">
    <property type="entry name" value="PHOSPHATIDYLGLYCEROL LYSYLTRANSFERASE"/>
    <property type="match status" value="1"/>
</dbReference>
<gene>
    <name evidence="7" type="ORF">IW248_000993</name>
</gene>
<evidence type="ECO:0000256" key="3">
    <source>
        <dbReference type="ARBA" id="ARBA00022692"/>
    </source>
</evidence>
<dbReference type="InterPro" id="IPR024320">
    <property type="entry name" value="LPG_synthase_C"/>
</dbReference>
<organism evidence="7 8">
    <name type="scientific">Micromonospora ureilytica</name>
    <dbReference type="NCBI Taxonomy" id="709868"/>
    <lineage>
        <taxon>Bacteria</taxon>
        <taxon>Bacillati</taxon>
        <taxon>Actinomycetota</taxon>
        <taxon>Actinomycetes</taxon>
        <taxon>Micromonosporales</taxon>
        <taxon>Micromonosporaceae</taxon>
        <taxon>Micromonospora</taxon>
    </lineage>
</organism>
<dbReference type="PANTHER" id="PTHR34697:SF2">
    <property type="entry name" value="PHOSPHATIDYLGLYCEROL LYSYLTRANSFERASE"/>
    <property type="match status" value="1"/>
</dbReference>
<reference evidence="7 8" key="1">
    <citation type="submission" date="2020-11" db="EMBL/GenBank/DDBJ databases">
        <title>Sequencing the genomes of 1000 actinobacteria strains.</title>
        <authorList>
            <person name="Klenk H.-P."/>
        </authorList>
    </citation>
    <scope>NUCLEOTIDE SEQUENCE [LARGE SCALE GENOMIC DNA]</scope>
    <source>
        <strain evidence="7 8">DSM 101692</strain>
    </source>
</reference>
<proteinExistence type="predicted"/>
<comment type="subcellular location">
    <subcellularLocation>
        <location evidence="1">Cell membrane</location>
        <topology evidence="1">Multi-pass membrane protein</topology>
    </subcellularLocation>
</comment>
<comment type="caution">
    <text evidence="7">The sequence shown here is derived from an EMBL/GenBank/DDBJ whole genome shotgun (WGS) entry which is preliminary data.</text>
</comment>
<keyword evidence="8" id="KW-1185">Reference proteome</keyword>
<evidence type="ECO:0000313" key="8">
    <source>
        <dbReference type="Proteomes" id="UP000614915"/>
    </source>
</evidence>
<dbReference type="InterPro" id="IPR051211">
    <property type="entry name" value="PG_lysyltransferase"/>
</dbReference>
<keyword evidence="5" id="KW-0472">Membrane</keyword>
<evidence type="ECO:0000256" key="4">
    <source>
        <dbReference type="ARBA" id="ARBA00022989"/>
    </source>
</evidence>
<evidence type="ECO:0000256" key="5">
    <source>
        <dbReference type="ARBA" id="ARBA00023136"/>
    </source>
</evidence>
<keyword evidence="3" id="KW-0812">Transmembrane</keyword>
<keyword evidence="2" id="KW-1003">Cell membrane</keyword>
<dbReference type="Proteomes" id="UP000614915">
    <property type="component" value="Unassembled WGS sequence"/>
</dbReference>
<keyword evidence="4" id="KW-1133">Transmembrane helix</keyword>
<evidence type="ECO:0000256" key="2">
    <source>
        <dbReference type="ARBA" id="ARBA00022475"/>
    </source>
</evidence>
<name>A0ABS0JDV6_9ACTN</name>
<sequence length="331" mass="37618">MEPMSALAVLRRHAQHSSAALALNKDTRHFTVPGLDGFIAYRPAGRRHAVQLGSVYADPDDCKRLLGAFHGWAQQEGRRLCAIQLTPDDIDLYAEFGYRLSQLGAAYSIDLDGFRLSGRKFEKVRNKLARSRRAGVTVVEAGRDVPYDARLAAKLDAMDARWLADKGRHVKQIEFLVGERSRHDDRVRRLFLALSDGEPVAYVSYSPAFGREGGWLYDITRREPDAPPGAVDLAFVVALQRFQEESVRWLHLGLTPFRELSALHQPVSGSHRGTERLIRFIAEHGDWIYPARSQAEFKEKWQPRVTPEYVGFYPNVSLRTVWRLLRLTRAV</sequence>